<organism evidence="2 3">
    <name type="scientific">Trichoderma breve</name>
    <dbReference type="NCBI Taxonomy" id="2034170"/>
    <lineage>
        <taxon>Eukaryota</taxon>
        <taxon>Fungi</taxon>
        <taxon>Dikarya</taxon>
        <taxon>Ascomycota</taxon>
        <taxon>Pezizomycotina</taxon>
        <taxon>Sordariomycetes</taxon>
        <taxon>Hypocreomycetidae</taxon>
        <taxon>Hypocreales</taxon>
        <taxon>Hypocreaceae</taxon>
        <taxon>Trichoderma</taxon>
    </lineage>
</organism>
<keyword evidence="3" id="KW-1185">Reference proteome</keyword>
<dbReference type="Proteomes" id="UP001140511">
    <property type="component" value="Unassembled WGS sequence"/>
</dbReference>
<feature type="transmembrane region" description="Helical" evidence="1">
    <location>
        <begin position="311"/>
        <end position="336"/>
    </location>
</feature>
<keyword evidence="1" id="KW-1133">Transmembrane helix</keyword>
<accession>A0A9W9B3J6</accession>
<reference evidence="2" key="1">
    <citation type="submission" date="2022-09" db="EMBL/GenBank/DDBJ databases">
        <title>Chromosome-level assembly of Trichoderma breve T069, a fungus used in development of biopesticide product.</title>
        <authorList>
            <person name="Lin R."/>
            <person name="Liu T."/>
        </authorList>
    </citation>
    <scope>NUCLEOTIDE SEQUENCE</scope>
    <source>
        <strain evidence="2">T069</strain>
    </source>
</reference>
<sequence length="371" mass="42709">MEYTKYADDMSEQQHHSQCPVAFLHPIFPHHAVSPTNTSIPFQFNTDPFEESDDELQDLLPASYHYHKSHGYRKRRHVGDPSENVPHFLTSELSLKGLESMLKHLWLAGAKRPPAQLHYHVALGREITITDRIDLHLMWNPNGRIFIKPLPRFLLSSKFWTVYLLSPELSNERKVALGFLYTYACLISSDSDFHLAIEKCLLPTGPNQRPLSWRTWKIIARSILRNHDPAQMHPRFIHGELRLSRINTINRVFNLSPFEAYFNSWNDYSSFFRDNLSWIAASTVWLVLVLTAMQVGLAAEPLQNNAEFQKATYGFTIFAILGPVVFFGLVMLGAVYQLLSDLPWLIWQAIDKKREPNEPTPETSTDATTHA</sequence>
<feature type="transmembrane region" description="Helical" evidence="1">
    <location>
        <begin position="276"/>
        <end position="299"/>
    </location>
</feature>
<proteinExistence type="predicted"/>
<evidence type="ECO:0000313" key="3">
    <source>
        <dbReference type="Proteomes" id="UP001140511"/>
    </source>
</evidence>
<evidence type="ECO:0008006" key="4">
    <source>
        <dbReference type="Google" id="ProtNLM"/>
    </source>
</evidence>
<dbReference type="AlphaFoldDB" id="A0A9W9B3J6"/>
<name>A0A9W9B3J6_9HYPO</name>
<keyword evidence="1" id="KW-0472">Membrane</keyword>
<evidence type="ECO:0000256" key="1">
    <source>
        <dbReference type="SAM" id="Phobius"/>
    </source>
</evidence>
<dbReference type="Pfam" id="PF20246">
    <property type="entry name" value="DUF6601"/>
    <property type="match status" value="1"/>
</dbReference>
<comment type="caution">
    <text evidence="2">The sequence shown here is derived from an EMBL/GenBank/DDBJ whole genome shotgun (WGS) entry which is preliminary data.</text>
</comment>
<protein>
    <recommendedName>
        <fullName evidence="4">Subtilisin-like serine protease</fullName>
    </recommendedName>
</protein>
<dbReference type="GeneID" id="80872798"/>
<dbReference type="RefSeq" id="XP_056024400.1">
    <property type="nucleotide sequence ID" value="XM_056178110.1"/>
</dbReference>
<keyword evidence="1" id="KW-0812">Transmembrane</keyword>
<gene>
    <name evidence="2" type="ORF">T069G_10900</name>
</gene>
<dbReference type="PANTHER" id="PTHR34414:SF1">
    <property type="entry name" value="SUBTILISIN-LIKE SERINE PROTEASE"/>
    <property type="match status" value="1"/>
</dbReference>
<dbReference type="EMBL" id="JAOPEN010000007">
    <property type="protein sequence ID" value="KAJ4855342.1"/>
    <property type="molecule type" value="Genomic_DNA"/>
</dbReference>
<dbReference type="PANTHER" id="PTHR34414">
    <property type="entry name" value="HET DOMAIN-CONTAINING PROTEIN-RELATED"/>
    <property type="match status" value="1"/>
</dbReference>
<dbReference type="InterPro" id="IPR046536">
    <property type="entry name" value="DUF6601"/>
</dbReference>
<evidence type="ECO:0000313" key="2">
    <source>
        <dbReference type="EMBL" id="KAJ4855342.1"/>
    </source>
</evidence>